<proteinExistence type="predicted"/>
<dbReference type="AlphaFoldDB" id="A0A2P4Y9P1"/>
<keyword evidence="3" id="KW-1185">Reference proteome</keyword>
<sequence>MGGESRAGSRNHQETSQEQQVEHGYSIPVTSSVIEPPKVTSTSHACHMEWKQKRRENEDTMTARCVSTSEDLTKALVPVYLLDTLRKYDWGTTADEVSEERIITELEAIISNVKNGTIADVTPFCVLKMNLGESDVQARVVKYFQRCEEIIMQHGLQKTFATAEGVKEKCKLLKKHLQPSALREEIDQHQRFHSKDSKSSDIALYKLMKAKALEQEKAYRSTTGRKSRPRPVQPTNIDDSKGSTKYKDITDQGKRRNPFNNKRPIFQDEETVKKKLATEDGNAASQPRTGCYQCGKAHWLRQCPDICEDAKDAILAGKRSKRKGDANFFA</sequence>
<comment type="caution">
    <text evidence="2">The sequence shown here is derived from an EMBL/GenBank/DDBJ whole genome shotgun (WGS) entry which is preliminary data.</text>
</comment>
<evidence type="ECO:0000313" key="2">
    <source>
        <dbReference type="EMBL" id="POM74525.1"/>
    </source>
</evidence>
<name>A0A2P4Y9P1_9STRA</name>
<feature type="compositionally biased region" description="Polar residues" evidence="1">
    <location>
        <begin position="8"/>
        <end position="19"/>
    </location>
</feature>
<gene>
    <name evidence="2" type="ORF">PHPALM_8503</name>
</gene>
<evidence type="ECO:0000313" key="3">
    <source>
        <dbReference type="Proteomes" id="UP000237271"/>
    </source>
</evidence>
<dbReference type="OrthoDB" id="114551at2759"/>
<feature type="compositionally biased region" description="Basic and acidic residues" evidence="1">
    <location>
        <begin position="238"/>
        <end position="254"/>
    </location>
</feature>
<evidence type="ECO:0008006" key="4">
    <source>
        <dbReference type="Google" id="ProtNLM"/>
    </source>
</evidence>
<accession>A0A2P4Y9P1</accession>
<feature type="region of interest" description="Disordered" evidence="1">
    <location>
        <begin position="216"/>
        <end position="263"/>
    </location>
</feature>
<organism evidence="2 3">
    <name type="scientific">Phytophthora palmivora</name>
    <dbReference type="NCBI Taxonomy" id="4796"/>
    <lineage>
        <taxon>Eukaryota</taxon>
        <taxon>Sar</taxon>
        <taxon>Stramenopiles</taxon>
        <taxon>Oomycota</taxon>
        <taxon>Peronosporomycetes</taxon>
        <taxon>Peronosporales</taxon>
        <taxon>Peronosporaceae</taxon>
        <taxon>Phytophthora</taxon>
    </lineage>
</organism>
<evidence type="ECO:0000256" key="1">
    <source>
        <dbReference type="SAM" id="MobiDB-lite"/>
    </source>
</evidence>
<feature type="region of interest" description="Disordered" evidence="1">
    <location>
        <begin position="1"/>
        <end position="26"/>
    </location>
</feature>
<reference evidence="2 3" key="1">
    <citation type="journal article" date="2017" name="Genome Biol. Evol.">
        <title>Phytophthora megakarya and P. palmivora, closely related causal agents of cacao black pod rot, underwent increases in genome sizes and gene numbers by different mechanisms.</title>
        <authorList>
            <person name="Ali S.S."/>
            <person name="Shao J."/>
            <person name="Lary D.J."/>
            <person name="Kronmiller B."/>
            <person name="Shen D."/>
            <person name="Strem M.D."/>
            <person name="Amoako-Attah I."/>
            <person name="Akrofi A.Y."/>
            <person name="Begoude B.A."/>
            <person name="Ten Hoopen G.M."/>
            <person name="Coulibaly K."/>
            <person name="Kebe B.I."/>
            <person name="Melnick R.L."/>
            <person name="Guiltinan M.J."/>
            <person name="Tyler B.M."/>
            <person name="Meinhardt L.W."/>
            <person name="Bailey B.A."/>
        </authorList>
    </citation>
    <scope>NUCLEOTIDE SEQUENCE [LARGE SCALE GENOMIC DNA]</scope>
    <source>
        <strain evidence="3">sbr112.9</strain>
    </source>
</reference>
<protein>
    <recommendedName>
        <fullName evidence="4">CCHC-type domain-containing protein</fullName>
    </recommendedName>
</protein>
<dbReference type="Proteomes" id="UP000237271">
    <property type="component" value="Unassembled WGS sequence"/>
</dbReference>
<dbReference type="EMBL" id="NCKW01004859">
    <property type="protein sequence ID" value="POM74525.1"/>
    <property type="molecule type" value="Genomic_DNA"/>
</dbReference>